<reference evidence="1 2" key="1">
    <citation type="journal article" date="2023" name="Science">
        <title>Complex scaffold remodeling in plant triterpene biosynthesis.</title>
        <authorList>
            <person name="De La Pena R."/>
            <person name="Hodgson H."/>
            <person name="Liu J.C."/>
            <person name="Stephenson M.J."/>
            <person name="Martin A.C."/>
            <person name="Owen C."/>
            <person name="Harkess A."/>
            <person name="Leebens-Mack J."/>
            <person name="Jimenez L.E."/>
            <person name="Osbourn A."/>
            <person name="Sattely E.S."/>
        </authorList>
    </citation>
    <scope>NUCLEOTIDE SEQUENCE [LARGE SCALE GENOMIC DNA]</scope>
    <source>
        <strain evidence="2">cv. JPN11</strain>
        <tissue evidence="1">Leaf</tissue>
    </source>
</reference>
<dbReference type="Proteomes" id="UP001164539">
    <property type="component" value="Chromosome 12"/>
</dbReference>
<name>A0ACC1X188_MELAZ</name>
<proteinExistence type="predicted"/>
<evidence type="ECO:0000313" key="2">
    <source>
        <dbReference type="Proteomes" id="UP001164539"/>
    </source>
</evidence>
<accession>A0ACC1X188</accession>
<organism evidence="1 2">
    <name type="scientific">Melia azedarach</name>
    <name type="common">Chinaberry tree</name>
    <dbReference type="NCBI Taxonomy" id="155640"/>
    <lineage>
        <taxon>Eukaryota</taxon>
        <taxon>Viridiplantae</taxon>
        <taxon>Streptophyta</taxon>
        <taxon>Embryophyta</taxon>
        <taxon>Tracheophyta</taxon>
        <taxon>Spermatophyta</taxon>
        <taxon>Magnoliopsida</taxon>
        <taxon>eudicotyledons</taxon>
        <taxon>Gunneridae</taxon>
        <taxon>Pentapetalae</taxon>
        <taxon>rosids</taxon>
        <taxon>malvids</taxon>
        <taxon>Sapindales</taxon>
        <taxon>Meliaceae</taxon>
        <taxon>Melia</taxon>
    </lineage>
</organism>
<gene>
    <name evidence="1" type="ORF">OWV82_022022</name>
</gene>
<evidence type="ECO:0000313" key="1">
    <source>
        <dbReference type="EMBL" id="KAJ4705215.1"/>
    </source>
</evidence>
<protein>
    <submittedName>
        <fullName evidence="1">Uncharacterized protein</fullName>
    </submittedName>
</protein>
<sequence length="475" mass="55373">MEEDSNIPTIDSIKEIKEFIVDIPKNLEPQPECCIYKVPKDLRKIKEEAYTPQVVSIGPLHYNKEELIDMEIQKIRYQREFNKRIELKETWQELVKFIKNQEENICNCYQEMPKFGKDDFIIMILYDAIFIIELFLRSWEGKRDFLLDQPRLEAAMRMDLQLLENQLPYSILERLYQIASPRVETNGREYPSFFTCSLEFFCYPQSNKTLEEATIKHFVDLRRNAITRISCSEEDTSALSCFEELTSALKRQESRVKFTPTDLPKERTDLPASELKLQESGVTPMSTDLPASALKLQESGVKFTHSGGGDLLDIKFKKGRIPWLQVHNELQIPQITVDDETERWIRNVMALEQCHYPLETHVCNYIALIDDLINAKEDVNLLVEAEIISNQVGDTDRIAKMFNELCLQITLSPSCYEDIIGDLREHYKSSWNRAKATLKRVYFTNYWRGTGTIAATVLLLLTFIQTLFSGLQWRS</sequence>
<comment type="caution">
    <text evidence="1">The sequence shown here is derived from an EMBL/GenBank/DDBJ whole genome shotgun (WGS) entry which is preliminary data.</text>
</comment>
<keyword evidence="2" id="KW-1185">Reference proteome</keyword>
<dbReference type="EMBL" id="CM051405">
    <property type="protein sequence ID" value="KAJ4705215.1"/>
    <property type="molecule type" value="Genomic_DNA"/>
</dbReference>